<evidence type="ECO:0000256" key="1">
    <source>
        <dbReference type="SAM" id="MobiDB-lite"/>
    </source>
</evidence>
<dbReference type="AlphaFoldDB" id="A0A0D7B0X6"/>
<feature type="signal peptide" evidence="2">
    <location>
        <begin position="1"/>
        <end position="18"/>
    </location>
</feature>
<dbReference type="EMBL" id="KN880645">
    <property type="protein sequence ID" value="KIY64268.1"/>
    <property type="molecule type" value="Genomic_DNA"/>
</dbReference>
<dbReference type="Proteomes" id="UP000054007">
    <property type="component" value="Unassembled WGS sequence"/>
</dbReference>
<feature type="region of interest" description="Disordered" evidence="1">
    <location>
        <begin position="439"/>
        <end position="466"/>
    </location>
</feature>
<reference evidence="3 4" key="1">
    <citation type="journal article" date="2015" name="Fungal Genet. Biol.">
        <title>Evolution of novel wood decay mechanisms in Agaricales revealed by the genome sequences of Fistulina hepatica and Cylindrobasidium torrendii.</title>
        <authorList>
            <person name="Floudas D."/>
            <person name="Held B.W."/>
            <person name="Riley R."/>
            <person name="Nagy L.G."/>
            <person name="Koehler G."/>
            <person name="Ransdell A.S."/>
            <person name="Younus H."/>
            <person name="Chow J."/>
            <person name="Chiniquy J."/>
            <person name="Lipzen A."/>
            <person name="Tritt A."/>
            <person name="Sun H."/>
            <person name="Haridas S."/>
            <person name="LaButti K."/>
            <person name="Ohm R.A."/>
            <person name="Kues U."/>
            <person name="Blanchette R.A."/>
            <person name="Grigoriev I.V."/>
            <person name="Minto R.E."/>
            <person name="Hibbett D.S."/>
        </authorList>
    </citation>
    <scope>NUCLEOTIDE SEQUENCE [LARGE SCALE GENOMIC DNA]</scope>
    <source>
        <strain evidence="3 4">FP15055 ss-10</strain>
    </source>
</reference>
<proteinExistence type="predicted"/>
<evidence type="ECO:0000313" key="4">
    <source>
        <dbReference type="Proteomes" id="UP000054007"/>
    </source>
</evidence>
<protein>
    <submittedName>
        <fullName evidence="3">Uncharacterized protein</fullName>
    </submittedName>
</protein>
<feature type="compositionally biased region" description="Pro residues" evidence="1">
    <location>
        <begin position="508"/>
        <end position="518"/>
    </location>
</feature>
<accession>A0A0D7B0X6</accession>
<sequence length="717" mass="77000">MLWHPLLAAFMLIFALHRESPRKDSITMGQRFLAFLNTVVLPALPPVRWPQDVNTEIKFRTRALYETDAILNSTSFIGAYNPRTALFWNLPGFRVPAASHNTSDALDSLGTHVFLPRTDTQGSGSVECNNSQNFCIFLSDSCTGAAPWSTNVPTHPKLAAPITYAPKAPLSSSERCDSPDNHCSAAYGATAFAITKLQPTVTSGESSTINAPSTTVSYDATRVMYVRNPISKIIPQTTTPIELDLGHPGISHTIPEKSVLAAFANGVVCLAIVLAAILLLRCSDMDAAPGEFESFEENELEASTANTALPDGFLVDPASFDSRSMNSDVLIGNNYPYYRFASPWLAPLMVFINPFEDFMSHISPVEMAAAMPCVDSDDFDDITDELANVLGMYDDAAAAEIKSVDDDIGEVLARPSLPCPESLTLYCTLSPRSVSFTVPTSSSTVPASASPVASSPSSLNSNALCNASPSSSSIPTLALTVPCPPPAILSSPSVPTHPSPSTSIHTPPLTPTKRPPQDSPYRQGLARLHARMHEPLFVKVPSPKVWTAATTSSSRKTTSAASSPKASSSRSSASGVSVIPMDLVRKHSSHDQDAADDYRCNYSHYRNNSSHSHLPPPVKHQPSSPWFPPPPASREPFVFEDFRIPAMPPIGQPLPHGYCPPPAFTLPPGVRPPMCVTEPIPVGQHFRHGPPLPGGIWVPILVPVLPGYGTGVPAQFW</sequence>
<feature type="region of interest" description="Disordered" evidence="1">
    <location>
        <begin position="489"/>
        <end position="521"/>
    </location>
</feature>
<feature type="region of interest" description="Disordered" evidence="1">
    <location>
        <begin position="548"/>
        <end position="578"/>
    </location>
</feature>
<gene>
    <name evidence="3" type="ORF">CYLTODRAFT_457360</name>
</gene>
<feature type="compositionally biased region" description="Low complexity" evidence="1">
    <location>
        <begin position="548"/>
        <end position="574"/>
    </location>
</feature>
<feature type="compositionally biased region" description="Low complexity" evidence="1">
    <location>
        <begin position="489"/>
        <end position="507"/>
    </location>
</feature>
<name>A0A0D7B0X6_9AGAR</name>
<feature type="chain" id="PRO_5002316937" evidence="2">
    <location>
        <begin position="19"/>
        <end position="717"/>
    </location>
</feature>
<evidence type="ECO:0000313" key="3">
    <source>
        <dbReference type="EMBL" id="KIY64268.1"/>
    </source>
</evidence>
<keyword evidence="2" id="KW-0732">Signal</keyword>
<keyword evidence="4" id="KW-1185">Reference proteome</keyword>
<organism evidence="3 4">
    <name type="scientific">Cylindrobasidium torrendii FP15055 ss-10</name>
    <dbReference type="NCBI Taxonomy" id="1314674"/>
    <lineage>
        <taxon>Eukaryota</taxon>
        <taxon>Fungi</taxon>
        <taxon>Dikarya</taxon>
        <taxon>Basidiomycota</taxon>
        <taxon>Agaricomycotina</taxon>
        <taxon>Agaricomycetes</taxon>
        <taxon>Agaricomycetidae</taxon>
        <taxon>Agaricales</taxon>
        <taxon>Marasmiineae</taxon>
        <taxon>Physalacriaceae</taxon>
        <taxon>Cylindrobasidium</taxon>
    </lineage>
</organism>
<evidence type="ECO:0000256" key="2">
    <source>
        <dbReference type="SAM" id="SignalP"/>
    </source>
</evidence>